<name>A0A397I8G7_9GLOM</name>
<protein>
    <submittedName>
        <fullName evidence="1">Uncharacterized protein</fullName>
    </submittedName>
</protein>
<organism evidence="1 2">
    <name type="scientific">Diversispora epigaea</name>
    <dbReference type="NCBI Taxonomy" id="1348612"/>
    <lineage>
        <taxon>Eukaryota</taxon>
        <taxon>Fungi</taxon>
        <taxon>Fungi incertae sedis</taxon>
        <taxon>Mucoromycota</taxon>
        <taxon>Glomeromycotina</taxon>
        <taxon>Glomeromycetes</taxon>
        <taxon>Diversisporales</taxon>
        <taxon>Diversisporaceae</taxon>
        <taxon>Diversispora</taxon>
    </lineage>
</organism>
<evidence type="ECO:0000313" key="2">
    <source>
        <dbReference type="Proteomes" id="UP000266861"/>
    </source>
</evidence>
<sequence length="122" mass="13561">MDALINNYNHLFITYTIARISSSSSETMLLNVINVPVLSSNPVFSSILVFQCYPALYSISVFQCFGVPVLSSVLVFNTWCSGIVKYSSISYSVPNLPVLSNIPVFQYIQCCLCLAFQCYPAF</sequence>
<accession>A0A397I8G7</accession>
<proteinExistence type="predicted"/>
<comment type="caution">
    <text evidence="1">The sequence shown here is derived from an EMBL/GenBank/DDBJ whole genome shotgun (WGS) entry which is preliminary data.</text>
</comment>
<dbReference type="Proteomes" id="UP000266861">
    <property type="component" value="Unassembled WGS sequence"/>
</dbReference>
<keyword evidence="2" id="KW-1185">Reference proteome</keyword>
<gene>
    <name evidence="1" type="ORF">Glove_290g61</name>
</gene>
<dbReference type="AlphaFoldDB" id="A0A397I8G7"/>
<reference evidence="1 2" key="1">
    <citation type="submission" date="2018-08" db="EMBL/GenBank/DDBJ databases">
        <title>Genome and evolution of the arbuscular mycorrhizal fungus Diversispora epigaea (formerly Glomus versiforme) and its bacterial endosymbionts.</title>
        <authorList>
            <person name="Sun X."/>
            <person name="Fei Z."/>
            <person name="Harrison M."/>
        </authorList>
    </citation>
    <scope>NUCLEOTIDE SEQUENCE [LARGE SCALE GENOMIC DNA]</scope>
    <source>
        <strain evidence="1 2">IT104</strain>
    </source>
</reference>
<dbReference type="EMBL" id="PQFF01000264">
    <property type="protein sequence ID" value="RHZ69140.1"/>
    <property type="molecule type" value="Genomic_DNA"/>
</dbReference>
<evidence type="ECO:0000313" key="1">
    <source>
        <dbReference type="EMBL" id="RHZ69140.1"/>
    </source>
</evidence>